<proteinExistence type="predicted"/>
<evidence type="ECO:0000313" key="2">
    <source>
        <dbReference type="Proteomes" id="UP000261758"/>
    </source>
</evidence>
<sequence length="68" mass="7727">MPPAHYESWKKSQEEVSDYMASLGPWSPEETIEYLDDEHPGLDPNAAEQVRAFLASAESIACLRFKQE</sequence>
<dbReference type="AlphaFoldDB" id="A0AAD0SCN2"/>
<accession>A0AAD0SCN2</accession>
<organism evidence="1 2">
    <name type="scientific">Ralstonia solanacearum</name>
    <name type="common">Pseudomonas solanacearum</name>
    <dbReference type="NCBI Taxonomy" id="305"/>
    <lineage>
        <taxon>Bacteria</taxon>
        <taxon>Pseudomonadati</taxon>
        <taxon>Pseudomonadota</taxon>
        <taxon>Betaproteobacteria</taxon>
        <taxon>Burkholderiales</taxon>
        <taxon>Burkholderiaceae</taxon>
        <taxon>Ralstonia</taxon>
        <taxon>Ralstonia solanacearum species complex</taxon>
    </lineage>
</organism>
<protein>
    <submittedName>
        <fullName evidence="1">Uncharacterized protein</fullName>
    </submittedName>
</protein>
<keyword evidence="1" id="KW-0614">Plasmid</keyword>
<geneLocation type="plasmid" evidence="1 2">
    <name>unnamed</name>
</geneLocation>
<gene>
    <name evidence="1" type="ORF">CJO77_21965</name>
</gene>
<evidence type="ECO:0000313" key="1">
    <source>
        <dbReference type="EMBL" id="AXV84188.1"/>
    </source>
</evidence>
<dbReference type="Proteomes" id="UP000261758">
    <property type="component" value="Plasmid unnamed"/>
</dbReference>
<dbReference type="EMBL" id="CP022760">
    <property type="protein sequence ID" value="AXV84188.1"/>
    <property type="molecule type" value="Genomic_DNA"/>
</dbReference>
<name>A0AAD0SCN2_RALSL</name>
<reference evidence="1 2" key="1">
    <citation type="submission" date="2017-08" db="EMBL/GenBank/DDBJ databases">
        <title>Genome sequences of Ralstonia solanacearum Species Complex (RSSC) isolated from Potato bacterial wilts in Korea.</title>
        <authorList>
            <person name="Cho H."/>
            <person name="Song E.-S."/>
            <person name="Lee Y.K."/>
            <person name="Lee S."/>
            <person name="Lee S.-W."/>
            <person name="Jo A."/>
            <person name="Kim J.-G."/>
            <person name="Hwang I."/>
        </authorList>
    </citation>
    <scope>NUCLEOTIDE SEQUENCE [LARGE SCALE GENOMIC DNA]</scope>
    <source>
        <strain evidence="1 2">T98</strain>
        <plasmid evidence="1 2">unnamed</plasmid>
    </source>
</reference>